<dbReference type="AlphaFoldDB" id="A0A6V8PTI1"/>
<dbReference type="Proteomes" id="UP000576480">
    <property type="component" value="Unassembled WGS sequence"/>
</dbReference>
<accession>A0A6V8PTI1</accession>
<evidence type="ECO:0000259" key="1">
    <source>
        <dbReference type="Pfam" id="PF00149"/>
    </source>
</evidence>
<evidence type="ECO:0000313" key="3">
    <source>
        <dbReference type="Proteomes" id="UP000576480"/>
    </source>
</evidence>
<dbReference type="InterPro" id="IPR004843">
    <property type="entry name" value="Calcineurin-like_PHP"/>
</dbReference>
<dbReference type="Pfam" id="PF00149">
    <property type="entry name" value="Metallophos"/>
    <property type="match status" value="1"/>
</dbReference>
<dbReference type="SUPFAM" id="SSF56300">
    <property type="entry name" value="Metallo-dependent phosphatases"/>
    <property type="match status" value="1"/>
</dbReference>
<dbReference type="Gene3D" id="3.60.21.10">
    <property type="match status" value="1"/>
</dbReference>
<evidence type="ECO:0000313" key="2">
    <source>
        <dbReference type="EMBL" id="GFP35450.1"/>
    </source>
</evidence>
<feature type="domain" description="Calcineurin-like phosphoesterase" evidence="1">
    <location>
        <begin position="21"/>
        <end position="58"/>
    </location>
</feature>
<dbReference type="EMBL" id="BLSB01000107">
    <property type="protein sequence ID" value="GFP35450.1"/>
    <property type="molecule type" value="Genomic_DNA"/>
</dbReference>
<dbReference type="GO" id="GO:0016787">
    <property type="term" value="F:hydrolase activity"/>
    <property type="evidence" value="ECO:0007669"/>
    <property type="project" value="InterPro"/>
</dbReference>
<protein>
    <recommendedName>
        <fullName evidence="1">Calcineurin-like phosphoesterase domain-containing protein</fullName>
    </recommendedName>
</protein>
<name>A0A6V8PTI1_9ACTN</name>
<proteinExistence type="predicted"/>
<comment type="caution">
    <text evidence="2">The sequence shown here is derived from an EMBL/GenBank/DDBJ whole genome shotgun (WGS) entry which is preliminary data.</text>
</comment>
<sequence length="62" mass="7090">EESDRWITREESVEEKLQRGLMSDTHGDLEAVEKSFHILDGCDFILHAGDVLYHGVFNPMVS</sequence>
<dbReference type="RefSeq" id="WP_258188380.1">
    <property type="nucleotide sequence ID" value="NZ_BLSB01000107.1"/>
</dbReference>
<organism evidence="2 3">
    <name type="scientific">Candidatus Hakubella thermalkaliphila</name>
    <dbReference type="NCBI Taxonomy" id="2754717"/>
    <lineage>
        <taxon>Bacteria</taxon>
        <taxon>Bacillati</taxon>
        <taxon>Actinomycetota</taxon>
        <taxon>Actinomycetota incertae sedis</taxon>
        <taxon>Candidatus Hakubellales</taxon>
        <taxon>Candidatus Hakubellaceae</taxon>
        <taxon>Candidatus Hakubella</taxon>
    </lineage>
</organism>
<dbReference type="InterPro" id="IPR029052">
    <property type="entry name" value="Metallo-depent_PP-like"/>
</dbReference>
<gene>
    <name evidence="2" type="ORF">HKBW3S43_01241</name>
</gene>
<feature type="non-terminal residue" evidence="2">
    <location>
        <position position="1"/>
    </location>
</feature>
<reference evidence="2 3" key="1">
    <citation type="journal article" date="2020" name="Front. Microbiol.">
        <title>Single-cell genomics of novel Actinobacteria with the Wood-Ljungdahl pathway discovered in a serpentinizing system.</title>
        <authorList>
            <person name="Merino N."/>
            <person name="Kawai M."/>
            <person name="Boyd E.S."/>
            <person name="Colman D.R."/>
            <person name="McGlynn S.E."/>
            <person name="Nealson K.H."/>
            <person name="Kurokawa K."/>
            <person name="Hongoh Y."/>
        </authorList>
    </citation>
    <scope>NUCLEOTIDE SEQUENCE [LARGE SCALE GENOMIC DNA]</scope>
    <source>
        <strain evidence="2 3">S43</strain>
    </source>
</reference>